<sequence>MQVSELRSWLQERKAIQPFVDLTEEYLRELPQSVEFEFDEWNLHDWQTRSAGDTRNLYLSKIAHKELKTLTKLHILEKRRSARIQFGAAESMVKAAWMLSTAIDKKPVSSLTTSDIYDAERIIAREYGLGTAPRIASYLRALVNWLGANFGLYLDYSPTLISSYLHGRYGTEEGREEKLIPDQVVSDMLLSRHREDLIARDRFFLPAFAISVATGFRVSELTSLPADCLLLEDDQLSLLHYPAKGGKPIPRPIHPDLKDLVLDAVEILQEFTQIGRLNAKKLSQEQRLDWSKIVQNREAFRYFTAKWAHEWTSNPKHLMINPRGAWSTKHQDFIDAIGALKAAGDNKSQAARNLGVGRNTFNILLENHERARAGELPARARVTNIEERKLSPRESWDTDERVLSFMKLEKHASLKLSQRFRDPVRDIIDEAQKLQLVAQNFPAPPFNETFETEFNRAYRPLIKDKNGKPLLYPHEALLVLEKYALTDSRSTVEGDFKVVTDKDFSRWLSGEARSRGTGNAEDSCFSRLEIIDPRHEDLAKFTNHDIRHWLNTLYQNGGLTDDQVALMFNRKHKSQNAAYDQTSNKVRTERLKNSIRERKALGQITDTYHRISEYSRDEAEAYLQAVTRMVNPMPHGVCTLSWSTNPCPHHLSCFGCDEGGPCEHLEVDTNNQGHIDEITRLAREQDLKISAIEDQGVESSPQLDHAKRVRANVNTFLKRIDAVLIEDNDAN</sequence>
<dbReference type="EMBL" id="WBMP01000011">
    <property type="protein sequence ID" value="KAE8545037.1"/>
    <property type="molecule type" value="Genomic_DNA"/>
</dbReference>
<dbReference type="AlphaFoldDB" id="A0A833JNC5"/>
<gene>
    <name evidence="1" type="ORF">F6453_2644</name>
</gene>
<dbReference type="RefSeq" id="WP_153741100.1">
    <property type="nucleotide sequence ID" value="NZ_WBMP01000011.1"/>
</dbReference>
<comment type="caution">
    <text evidence="1">The sequence shown here is derived from an EMBL/GenBank/DDBJ whole genome shotgun (WGS) entry which is preliminary data.</text>
</comment>
<name>A0A833JNC5_MARNT</name>
<dbReference type="SUPFAM" id="SSF56349">
    <property type="entry name" value="DNA breaking-rejoining enzymes"/>
    <property type="match status" value="1"/>
</dbReference>
<organism evidence="1 2">
    <name type="scientific">Marinobacter nauticus</name>
    <name type="common">Marinobacter hydrocarbonoclasticus</name>
    <name type="synonym">Marinobacter aquaeolei</name>
    <dbReference type="NCBI Taxonomy" id="2743"/>
    <lineage>
        <taxon>Bacteria</taxon>
        <taxon>Pseudomonadati</taxon>
        <taxon>Pseudomonadota</taxon>
        <taxon>Gammaproteobacteria</taxon>
        <taxon>Pseudomonadales</taxon>
        <taxon>Marinobacteraceae</taxon>
        <taxon>Marinobacter</taxon>
    </lineage>
</organism>
<accession>A0A833JNC5</accession>
<dbReference type="GO" id="GO:0003677">
    <property type="term" value="F:DNA binding"/>
    <property type="evidence" value="ECO:0007669"/>
    <property type="project" value="InterPro"/>
</dbReference>
<protein>
    <submittedName>
        <fullName evidence="1">Uncharacterized protein</fullName>
    </submittedName>
</protein>
<evidence type="ECO:0000313" key="2">
    <source>
        <dbReference type="Proteomes" id="UP000469950"/>
    </source>
</evidence>
<reference evidence="1 2" key="1">
    <citation type="submission" date="2019-10" db="EMBL/GenBank/DDBJ databases">
        <title>Draft genome sequence of Marinobacter hydrocarbonoclasticus NCT7M from the microbiome of the marine copepod.</title>
        <authorList>
            <person name="Nuttall R."/>
            <person name="Sharma G."/>
            <person name="Moisander P."/>
        </authorList>
    </citation>
    <scope>NUCLEOTIDE SEQUENCE [LARGE SCALE GENOMIC DNA]</scope>
    <source>
        <strain evidence="1 2">NCT7M</strain>
    </source>
</reference>
<proteinExistence type="predicted"/>
<dbReference type="Proteomes" id="UP000469950">
    <property type="component" value="Unassembled WGS sequence"/>
</dbReference>
<dbReference type="InterPro" id="IPR011010">
    <property type="entry name" value="DNA_brk_join_enz"/>
</dbReference>
<evidence type="ECO:0000313" key="1">
    <source>
        <dbReference type="EMBL" id="KAE8545037.1"/>
    </source>
</evidence>